<dbReference type="EMBL" id="CQBM01000001">
    <property type="protein sequence ID" value="CNH56693.1"/>
    <property type="molecule type" value="Genomic_DNA"/>
</dbReference>
<proteinExistence type="predicted"/>
<protein>
    <submittedName>
        <fullName evidence="1">Protein of uncharacterized function (DUF2732)</fullName>
    </submittedName>
</protein>
<sequence length="78" mass="8752">MKVKRNDLKEAPACKFSLTEMLNNARHEGMRLVADKCSSRLDRLAAEAANNRMTATEIVELLRQESEFLNSQGGAAWN</sequence>
<dbReference type="RefSeq" id="WP_004389552.1">
    <property type="nucleotide sequence ID" value="NZ_CABMMJ010000001.1"/>
</dbReference>
<dbReference type="Proteomes" id="UP000040841">
    <property type="component" value="Unassembled WGS sequence"/>
</dbReference>
<gene>
    <name evidence="1" type="ORF">ERS008502_00814</name>
</gene>
<evidence type="ECO:0000313" key="2">
    <source>
        <dbReference type="Proteomes" id="UP000040841"/>
    </source>
</evidence>
<dbReference type="InterPro" id="IPR020126">
    <property type="entry name" value="DUF2732"/>
</dbReference>
<evidence type="ECO:0000313" key="1">
    <source>
        <dbReference type="EMBL" id="CNH56693.1"/>
    </source>
</evidence>
<dbReference type="AlphaFoldDB" id="A0AA36PI90"/>
<name>A0AA36PI90_YERMO</name>
<organism evidence="1 2">
    <name type="scientific">Yersinia mollaretii</name>
    <dbReference type="NCBI Taxonomy" id="33060"/>
    <lineage>
        <taxon>Bacteria</taxon>
        <taxon>Pseudomonadati</taxon>
        <taxon>Pseudomonadota</taxon>
        <taxon>Gammaproteobacteria</taxon>
        <taxon>Enterobacterales</taxon>
        <taxon>Yersiniaceae</taxon>
        <taxon>Yersinia</taxon>
    </lineage>
</organism>
<dbReference type="GeneID" id="61908596"/>
<comment type="caution">
    <text evidence="1">The sequence shown here is derived from an EMBL/GenBank/DDBJ whole genome shotgun (WGS) entry which is preliminary data.</text>
</comment>
<reference evidence="1 2" key="1">
    <citation type="submission" date="2015-03" db="EMBL/GenBank/DDBJ databases">
        <authorList>
            <consortium name="Pathogen Informatics"/>
            <person name="Murphy D."/>
        </authorList>
    </citation>
    <scope>NUCLEOTIDE SEQUENCE [LARGE SCALE GENOMIC DNA]</scope>
    <source>
        <strain evidence="1 2">FE82747</strain>
    </source>
</reference>
<accession>A0AA36PI90</accession>
<dbReference type="Pfam" id="PF10809">
    <property type="entry name" value="DUF2732"/>
    <property type="match status" value="1"/>
</dbReference>